<evidence type="ECO:0000313" key="1">
    <source>
        <dbReference type="EMBL" id="AFM14581.1"/>
    </source>
</evidence>
<gene>
    <name evidence="1" type="ordered locus">Turpa_3947</name>
</gene>
<dbReference type="InterPro" id="IPR003669">
    <property type="entry name" value="Thymidylate_synthase_ThyX"/>
</dbReference>
<dbReference type="AlphaFoldDB" id="I4BBC4"/>
<dbReference type="OrthoDB" id="9780625at2"/>
<dbReference type="PANTHER" id="PTHR34934:SF1">
    <property type="entry name" value="FLAVIN-DEPENDENT THYMIDYLATE SYNTHASE"/>
    <property type="match status" value="1"/>
</dbReference>
<reference evidence="1 2" key="1">
    <citation type="submission" date="2012-06" db="EMBL/GenBank/DDBJ databases">
        <title>The complete chromosome of genome of Turneriella parva DSM 21527.</title>
        <authorList>
            <consortium name="US DOE Joint Genome Institute (JGI-PGF)"/>
            <person name="Lucas S."/>
            <person name="Han J."/>
            <person name="Lapidus A."/>
            <person name="Bruce D."/>
            <person name="Goodwin L."/>
            <person name="Pitluck S."/>
            <person name="Peters L."/>
            <person name="Kyrpides N."/>
            <person name="Mavromatis K."/>
            <person name="Ivanova N."/>
            <person name="Mikhailova N."/>
            <person name="Chertkov O."/>
            <person name="Detter J.C."/>
            <person name="Tapia R."/>
            <person name="Han C."/>
            <person name="Land M."/>
            <person name="Hauser L."/>
            <person name="Markowitz V."/>
            <person name="Cheng J.-F."/>
            <person name="Hugenholtz P."/>
            <person name="Woyke T."/>
            <person name="Wu D."/>
            <person name="Gronow S."/>
            <person name="Wellnitz S."/>
            <person name="Brambilla E."/>
            <person name="Klenk H.-P."/>
            <person name="Eisen J.A."/>
        </authorList>
    </citation>
    <scope>NUCLEOTIDE SEQUENCE [LARGE SCALE GENOMIC DNA]</scope>
    <source>
        <strain evidence="2">ATCC BAA-1111 / DSM 21527 / NCTC 11395 / H</strain>
    </source>
</reference>
<sequence length="512" mass="58343">MSDHWLDRLKTEFAAQIASSPVKVSLIAYTENPFDIAAASARTCYSSKGLLLPQDMQKTEKSRELRKKVARATLKSGHHTTRQHAHFVFGLENVSRQLIWQVLHAHPYYNSEQVSQRYVPIKNDRTWYSVPHALKDDPRVHALHERAFATYTTLVETLKPVVEEIYFSIHRLKARNKEAWADAIRKRCMEVARYIMPVSTVAYMYHSVSALTLMRYARMLRWSNHEEFVVLGIGLFELVRQVDADLFEEFPEPLPAPQRSYDTAAAAKANAQFDAALAGKSAKLVSASVGALTNPHGLPLMGASATAALDTAENTLLGDVFYPGTLDERTRLLNHAHFTFMKKLSHTADSQEQRHRTLPGTRPHLAEQVSLENDYVVPALIRESAVATGIYESYLAQNFDLVRDLWKNEALSREDVVYLLPNAFPVRFLESGDFYNFYHKWKSRLCYNAQEEIFYSAHAEVAEVKQNYPEIGKHIGPPCVVREHLKPRCPEGDHFCGIKVWQIPFADYARVI</sequence>
<protein>
    <submittedName>
        <fullName evidence="1">Thymidylate synthase complementing protein ThyX</fullName>
    </submittedName>
</protein>
<dbReference type="GO" id="GO:0050660">
    <property type="term" value="F:flavin adenine dinucleotide binding"/>
    <property type="evidence" value="ECO:0007669"/>
    <property type="project" value="InterPro"/>
</dbReference>
<dbReference type="SUPFAM" id="SSF69796">
    <property type="entry name" value="Thymidylate synthase-complementing protein Thy1"/>
    <property type="match status" value="2"/>
</dbReference>
<dbReference type="PANTHER" id="PTHR34934">
    <property type="entry name" value="FLAVIN-DEPENDENT THYMIDYLATE SYNTHASE"/>
    <property type="match status" value="1"/>
</dbReference>
<dbReference type="PATRIC" id="fig|869212.3.peg.3979"/>
<dbReference type="GO" id="GO:0050797">
    <property type="term" value="F:thymidylate synthase (FAD) activity"/>
    <property type="evidence" value="ECO:0007669"/>
    <property type="project" value="InterPro"/>
</dbReference>
<dbReference type="HOGENOM" id="CLU_519526_0_0_12"/>
<dbReference type="EMBL" id="CP002959">
    <property type="protein sequence ID" value="AFM14581.1"/>
    <property type="molecule type" value="Genomic_DNA"/>
</dbReference>
<dbReference type="InterPro" id="IPR036098">
    <property type="entry name" value="Thymidylate_synthase_ThyX_sf"/>
</dbReference>
<dbReference type="RefSeq" id="WP_014805057.1">
    <property type="nucleotide sequence ID" value="NC_018020.1"/>
</dbReference>
<dbReference type="GO" id="GO:0070402">
    <property type="term" value="F:NADPH binding"/>
    <property type="evidence" value="ECO:0007669"/>
    <property type="project" value="TreeGrafter"/>
</dbReference>
<dbReference type="PROSITE" id="PS51331">
    <property type="entry name" value="THYX"/>
    <property type="match status" value="2"/>
</dbReference>
<dbReference type="KEGG" id="tpx:Turpa_3947"/>
<dbReference type="STRING" id="869212.Turpa_3947"/>
<dbReference type="Proteomes" id="UP000006048">
    <property type="component" value="Chromosome"/>
</dbReference>
<dbReference type="Gene3D" id="3.30.1360.170">
    <property type="match status" value="2"/>
</dbReference>
<dbReference type="GO" id="GO:0004799">
    <property type="term" value="F:thymidylate synthase activity"/>
    <property type="evidence" value="ECO:0007669"/>
    <property type="project" value="TreeGrafter"/>
</dbReference>
<proteinExistence type="predicted"/>
<accession>I4BBC4</accession>
<dbReference type="CDD" id="cd20175">
    <property type="entry name" value="ThyX"/>
    <property type="match status" value="2"/>
</dbReference>
<organism evidence="1 2">
    <name type="scientific">Turneriella parva (strain ATCC BAA-1111 / DSM 21527 / NCTC 11395 / H)</name>
    <name type="common">Leptospira parva</name>
    <dbReference type="NCBI Taxonomy" id="869212"/>
    <lineage>
        <taxon>Bacteria</taxon>
        <taxon>Pseudomonadati</taxon>
        <taxon>Spirochaetota</taxon>
        <taxon>Spirochaetia</taxon>
        <taxon>Leptospirales</taxon>
        <taxon>Leptospiraceae</taxon>
        <taxon>Turneriella</taxon>
    </lineage>
</organism>
<dbReference type="GO" id="GO:0006231">
    <property type="term" value="P:dTMP biosynthetic process"/>
    <property type="evidence" value="ECO:0007669"/>
    <property type="project" value="InterPro"/>
</dbReference>
<keyword evidence="2" id="KW-1185">Reference proteome</keyword>
<dbReference type="Pfam" id="PF02511">
    <property type="entry name" value="Thy1"/>
    <property type="match status" value="2"/>
</dbReference>
<evidence type="ECO:0000313" key="2">
    <source>
        <dbReference type="Proteomes" id="UP000006048"/>
    </source>
</evidence>
<name>I4BBC4_TURPD</name>